<reference evidence="1" key="2">
    <citation type="submission" date="2025-09" db="UniProtKB">
        <authorList>
            <consortium name="Ensembl"/>
        </authorList>
    </citation>
    <scope>IDENTIFICATION</scope>
</reference>
<dbReference type="Proteomes" id="UP000233120">
    <property type="component" value="Unassembled WGS sequence"/>
</dbReference>
<protein>
    <submittedName>
        <fullName evidence="1">HIVEP zinc finger 1</fullName>
    </submittedName>
</protein>
<gene>
    <name evidence="1" type="primary">HIVEP1</name>
</gene>
<dbReference type="Bgee" id="ENSMNEG00000018550">
    <property type="expression patterns" value="Expressed in lymph node and 12 other cell types or tissues"/>
</dbReference>
<dbReference type="GeneTree" id="ENSGT00940000158242"/>
<reference evidence="1" key="1">
    <citation type="submission" date="2025-08" db="UniProtKB">
        <authorList>
            <consortium name="Ensembl"/>
        </authorList>
    </citation>
    <scope>IDENTIFICATION</scope>
</reference>
<evidence type="ECO:0000313" key="1">
    <source>
        <dbReference type="Ensembl" id="ENSMNEP00000003983.1"/>
    </source>
</evidence>
<keyword evidence="2" id="KW-1185">Reference proteome</keyword>
<proteinExistence type="predicted"/>
<organism evidence="1 2">
    <name type="scientific">Macaca nemestrina</name>
    <name type="common">Pig-tailed macaque</name>
    <dbReference type="NCBI Taxonomy" id="9545"/>
    <lineage>
        <taxon>Eukaryota</taxon>
        <taxon>Metazoa</taxon>
        <taxon>Chordata</taxon>
        <taxon>Craniata</taxon>
        <taxon>Vertebrata</taxon>
        <taxon>Euteleostomi</taxon>
        <taxon>Mammalia</taxon>
        <taxon>Eutheria</taxon>
        <taxon>Euarchontoglires</taxon>
        <taxon>Primates</taxon>
        <taxon>Haplorrhini</taxon>
        <taxon>Catarrhini</taxon>
        <taxon>Cercopithecidae</taxon>
        <taxon>Cercopithecinae</taxon>
        <taxon>Macaca</taxon>
    </lineage>
</organism>
<accession>A0A2K6AXV8</accession>
<sequence length="44" mass="5053">MPRTKQIHPRNLRGSCSFARAGVQWCSHNSLQPQTSGDKQFLPW</sequence>
<dbReference type="Ensembl" id="ENSMNET00000020324.1">
    <property type="protein sequence ID" value="ENSMNEP00000003983.1"/>
    <property type="gene ID" value="ENSMNEG00000018550.1"/>
</dbReference>
<evidence type="ECO:0000313" key="2">
    <source>
        <dbReference type="Proteomes" id="UP000233120"/>
    </source>
</evidence>
<name>A0A2K6AXV8_MACNE</name>
<dbReference type="AlphaFoldDB" id="A0A2K6AXV8"/>